<name>A0ABV0WDA2_9TELE</name>
<accession>A0ABV0WDA2</accession>
<dbReference type="EMBL" id="JAHRIM010042194">
    <property type="protein sequence ID" value="MEQ2267454.1"/>
    <property type="molecule type" value="Genomic_DNA"/>
</dbReference>
<evidence type="ECO:0000313" key="3">
    <source>
        <dbReference type="Proteomes" id="UP001444071"/>
    </source>
</evidence>
<organism evidence="2 3">
    <name type="scientific">Xenotaenia resolanae</name>
    <dbReference type="NCBI Taxonomy" id="208358"/>
    <lineage>
        <taxon>Eukaryota</taxon>
        <taxon>Metazoa</taxon>
        <taxon>Chordata</taxon>
        <taxon>Craniata</taxon>
        <taxon>Vertebrata</taxon>
        <taxon>Euteleostomi</taxon>
        <taxon>Actinopterygii</taxon>
        <taxon>Neopterygii</taxon>
        <taxon>Teleostei</taxon>
        <taxon>Neoteleostei</taxon>
        <taxon>Acanthomorphata</taxon>
        <taxon>Ovalentaria</taxon>
        <taxon>Atherinomorphae</taxon>
        <taxon>Cyprinodontiformes</taxon>
        <taxon>Goodeidae</taxon>
        <taxon>Xenotaenia</taxon>
    </lineage>
</organism>
<feature type="region of interest" description="Disordered" evidence="1">
    <location>
        <begin position="1"/>
        <end position="85"/>
    </location>
</feature>
<reference evidence="2 3" key="1">
    <citation type="submission" date="2021-06" db="EMBL/GenBank/DDBJ databases">
        <authorList>
            <person name="Palmer J.M."/>
        </authorList>
    </citation>
    <scope>NUCLEOTIDE SEQUENCE [LARGE SCALE GENOMIC DNA]</scope>
    <source>
        <strain evidence="2 3">XR_2019</strain>
        <tissue evidence="2">Muscle</tissue>
    </source>
</reference>
<sequence>MSSTSNSWGQSTSFLRPRPKVRVVRGDEKHSDTEDRGQERQRMKDRYREGTEQRGNKEGRKSKQSREQPINNRFSERTKTKKKSTKINITFSVHKYIHELTCFMNFAVCTCGIHTQDKNSVK</sequence>
<dbReference type="Proteomes" id="UP001444071">
    <property type="component" value="Unassembled WGS sequence"/>
</dbReference>
<gene>
    <name evidence="2" type="ORF">XENORESO_006303</name>
</gene>
<evidence type="ECO:0000256" key="1">
    <source>
        <dbReference type="SAM" id="MobiDB-lite"/>
    </source>
</evidence>
<protein>
    <submittedName>
        <fullName evidence="2">Uncharacterized protein</fullName>
    </submittedName>
</protein>
<keyword evidence="3" id="KW-1185">Reference proteome</keyword>
<comment type="caution">
    <text evidence="2">The sequence shown here is derived from an EMBL/GenBank/DDBJ whole genome shotgun (WGS) entry which is preliminary data.</text>
</comment>
<proteinExistence type="predicted"/>
<feature type="compositionally biased region" description="Basic and acidic residues" evidence="1">
    <location>
        <begin position="24"/>
        <end position="66"/>
    </location>
</feature>
<feature type="compositionally biased region" description="Low complexity" evidence="1">
    <location>
        <begin position="1"/>
        <end position="13"/>
    </location>
</feature>
<evidence type="ECO:0000313" key="2">
    <source>
        <dbReference type="EMBL" id="MEQ2267454.1"/>
    </source>
</evidence>